<organism evidence="3 4">
    <name type="scientific">Kitasatospora gansuensis</name>
    <dbReference type="NCBI Taxonomy" id="258050"/>
    <lineage>
        <taxon>Bacteria</taxon>
        <taxon>Bacillati</taxon>
        <taxon>Actinomycetota</taxon>
        <taxon>Actinomycetes</taxon>
        <taxon>Kitasatosporales</taxon>
        <taxon>Streptomycetaceae</taxon>
        <taxon>Kitasatospora</taxon>
    </lineage>
</organism>
<dbReference type="Proteomes" id="UP000573327">
    <property type="component" value="Unassembled WGS sequence"/>
</dbReference>
<dbReference type="EMBL" id="JACHJR010000001">
    <property type="protein sequence ID" value="MBB4949786.1"/>
    <property type="molecule type" value="Genomic_DNA"/>
</dbReference>
<name>A0A7W7WJX9_9ACTN</name>
<comment type="caution">
    <text evidence="3">The sequence shown here is derived from an EMBL/GenBank/DDBJ whole genome shotgun (WGS) entry which is preliminary data.</text>
</comment>
<evidence type="ECO:0000313" key="3">
    <source>
        <dbReference type="EMBL" id="MBB4949786.1"/>
    </source>
</evidence>
<evidence type="ECO:0000313" key="4">
    <source>
        <dbReference type="Proteomes" id="UP000573327"/>
    </source>
</evidence>
<keyword evidence="2" id="KW-0732">Signal</keyword>
<protein>
    <recommendedName>
        <fullName evidence="5">WD40 repeat protein</fullName>
    </recommendedName>
</protein>
<reference evidence="3 4" key="1">
    <citation type="submission" date="2020-08" db="EMBL/GenBank/DDBJ databases">
        <title>Sequencing the genomes of 1000 actinobacteria strains.</title>
        <authorList>
            <person name="Klenk H.-P."/>
        </authorList>
    </citation>
    <scope>NUCLEOTIDE SEQUENCE [LARGE SCALE GENOMIC DNA]</scope>
    <source>
        <strain evidence="3 4">DSM 44786</strain>
    </source>
</reference>
<dbReference type="PROSITE" id="PS51257">
    <property type="entry name" value="PROKAR_LIPOPROTEIN"/>
    <property type="match status" value="1"/>
</dbReference>
<sequence length="375" mass="38216">MRQNVRTPLVLAAAVTLAVSACTSSAPQAADPAASAGPSLAGRGSVVIARCDRFAARSATSPDTKVHVVTVAAHSAADGTRLAERSAALPDGASVEPLCGQPRRTAASADRQLFDSGFGLIAGTVPGPGGTGTVATAFTLPGGLPVAGKAAEGRAPAFQAGTSVLWYETAARQVVSHDLARPGAAPQAQGTAPGPDFALVDGKVWPTRPMETKADQVVAAPGGAVAAGTGFWHRSAPAASYGAEYVEPLVIGPPTNGRSALPGSEQVPACAPRLWTDAKTLLCDSNDNLLLLGFADDHSRVDTVTTLLPPEQRFIESAVLSPDGRALAYLSTWDDKTELYRIDLAAGTRPVKVGPVPTSKDAGPDVGAPQLVAWQ</sequence>
<evidence type="ECO:0000256" key="1">
    <source>
        <dbReference type="SAM" id="MobiDB-lite"/>
    </source>
</evidence>
<evidence type="ECO:0008006" key="5">
    <source>
        <dbReference type="Google" id="ProtNLM"/>
    </source>
</evidence>
<dbReference type="SUPFAM" id="SSF82171">
    <property type="entry name" value="DPP6 N-terminal domain-like"/>
    <property type="match status" value="1"/>
</dbReference>
<accession>A0A7W7WJX9</accession>
<evidence type="ECO:0000256" key="2">
    <source>
        <dbReference type="SAM" id="SignalP"/>
    </source>
</evidence>
<gene>
    <name evidence="3" type="ORF">F4556_005321</name>
</gene>
<proteinExistence type="predicted"/>
<feature type="region of interest" description="Disordered" evidence="1">
    <location>
        <begin position="355"/>
        <end position="375"/>
    </location>
</feature>
<feature type="chain" id="PRO_5031330010" description="WD40 repeat protein" evidence="2">
    <location>
        <begin position="30"/>
        <end position="375"/>
    </location>
</feature>
<keyword evidence="4" id="KW-1185">Reference proteome</keyword>
<dbReference type="AlphaFoldDB" id="A0A7W7WJX9"/>
<dbReference type="RefSeq" id="WP_184920396.1">
    <property type="nucleotide sequence ID" value="NZ_JACHJR010000001.1"/>
</dbReference>
<feature type="signal peptide" evidence="2">
    <location>
        <begin position="1"/>
        <end position="29"/>
    </location>
</feature>